<reference evidence="1 2" key="1">
    <citation type="submission" date="2017-05" db="EMBL/GenBank/DDBJ databases">
        <title>Complete and WGS of Bordetella genogroups.</title>
        <authorList>
            <person name="Spilker T."/>
            <person name="LiPuma J."/>
        </authorList>
    </citation>
    <scope>NUCLEOTIDE SEQUENCE [LARGE SCALE GENOMIC DNA]</scope>
    <source>
        <strain evidence="1 2">AU7206</strain>
    </source>
</reference>
<name>A0A1W6ZHS8_9BORD</name>
<dbReference type="Pfam" id="PF12784">
    <property type="entry name" value="PDDEXK_2"/>
    <property type="match status" value="1"/>
</dbReference>
<dbReference type="AlphaFoldDB" id="A0A1W6ZHS8"/>
<keyword evidence="2" id="KW-1185">Reference proteome</keyword>
<evidence type="ECO:0000313" key="2">
    <source>
        <dbReference type="Proteomes" id="UP000194161"/>
    </source>
</evidence>
<dbReference type="PANTHER" id="PTHR41317">
    <property type="entry name" value="PD-(D_E)XK NUCLEASE FAMILY TRANSPOSASE"/>
    <property type="match status" value="1"/>
</dbReference>
<proteinExistence type="predicted"/>
<protein>
    <recommendedName>
        <fullName evidence="3">DUF4351 domain-containing protein</fullName>
    </recommendedName>
</protein>
<dbReference type="PANTHER" id="PTHR41317:SF1">
    <property type="entry name" value="PD-(D_E)XK NUCLEASE FAMILY TRANSPOSASE"/>
    <property type="match status" value="1"/>
</dbReference>
<dbReference type="STRING" id="463040.CAL15_22935"/>
<organism evidence="1 2">
    <name type="scientific">Bordetella genomosp. 13</name>
    <dbReference type="NCBI Taxonomy" id="463040"/>
    <lineage>
        <taxon>Bacteria</taxon>
        <taxon>Pseudomonadati</taxon>
        <taxon>Pseudomonadota</taxon>
        <taxon>Betaproteobacteria</taxon>
        <taxon>Burkholderiales</taxon>
        <taxon>Alcaligenaceae</taxon>
        <taxon>Bordetella</taxon>
    </lineage>
</organism>
<sequence>MPAPRGGRCRPCSPGWIARARADRPAGGAGDRAVIRDKSIQFRPPVLVARVRFLFPLSQEAAIVSPFPARSSRASRKLSLSNDLIFKALFCRQPHLLSDLINAVRHPAPPIRITRILNPHLLADDPGGKRVEFDILAQDANGWLFIVEMQGRWTSHWPSRNTYYVARGLAGQLRAGQGYALLRPAVGIALLGQDSRANVSDQADWRFSLRDARRPSIEFADMLQLHVVELPKAERVRTGFPPLDAWVACLRHNLNEDVMNRITYPPVREALWDLESMCSEEELRIRAMLREIGEMDHQAEMQYEREEGRRLAIRHVLEQQITQRFGGLSPLARAKLDEAEADQLGAWTLNVLQASSVEQIFAEGQPGPASS</sequence>
<dbReference type="Proteomes" id="UP000194161">
    <property type="component" value="Chromosome"/>
</dbReference>
<dbReference type="KEGG" id="bgm:CAL15_22935"/>
<evidence type="ECO:0008006" key="3">
    <source>
        <dbReference type="Google" id="ProtNLM"/>
    </source>
</evidence>
<evidence type="ECO:0000313" key="1">
    <source>
        <dbReference type="EMBL" id="ARP96973.1"/>
    </source>
</evidence>
<dbReference type="EMBL" id="CP021111">
    <property type="protein sequence ID" value="ARP96973.1"/>
    <property type="molecule type" value="Genomic_DNA"/>
</dbReference>
<gene>
    <name evidence="1" type="ORF">CAL15_22935</name>
</gene>
<accession>A0A1W6ZHS8</accession>